<evidence type="ECO:0000259" key="9">
    <source>
        <dbReference type="PROSITE" id="PS51012"/>
    </source>
</evidence>
<comment type="caution">
    <text evidence="10">The sequence shown here is derived from an EMBL/GenBank/DDBJ whole genome shotgun (WGS) entry which is preliminary data.</text>
</comment>
<dbReference type="PANTHER" id="PTHR30294:SF29">
    <property type="entry name" value="MULTIDRUG ABC TRANSPORTER PERMEASE YBHS-RELATED"/>
    <property type="match status" value="1"/>
</dbReference>
<evidence type="ECO:0000313" key="10">
    <source>
        <dbReference type="EMBL" id="PTL35601.1"/>
    </source>
</evidence>
<comment type="similarity">
    <text evidence="2 8">Belongs to the ABC-2 integral membrane protein family.</text>
</comment>
<dbReference type="OrthoDB" id="9776218at2"/>
<dbReference type="Pfam" id="PF12698">
    <property type="entry name" value="ABC2_membrane_3"/>
    <property type="match status" value="1"/>
</dbReference>
<evidence type="ECO:0000256" key="3">
    <source>
        <dbReference type="ARBA" id="ARBA00022448"/>
    </source>
</evidence>
<keyword evidence="7 8" id="KW-0472">Membrane</keyword>
<reference evidence="10 11" key="1">
    <citation type="submission" date="2017-09" db="EMBL/GenBank/DDBJ databases">
        <title>Bloom of a denitrifying methanotroph, Candidatus Methylomirabilis limnetica, in a deep stratified lake.</title>
        <authorList>
            <person name="Graf J.S."/>
            <person name="Marchant H.K."/>
            <person name="Tienken D."/>
            <person name="Hach P.F."/>
            <person name="Brand A."/>
            <person name="Schubert C.J."/>
            <person name="Kuypers M.M."/>
            <person name="Milucka J."/>
        </authorList>
    </citation>
    <scope>NUCLEOTIDE SEQUENCE [LARGE SCALE GENOMIC DNA]</scope>
    <source>
        <strain evidence="10 11">Zug</strain>
    </source>
</reference>
<keyword evidence="4 8" id="KW-1003">Cell membrane</keyword>
<protein>
    <recommendedName>
        <fullName evidence="8">Transport permease protein</fullName>
    </recommendedName>
</protein>
<dbReference type="InterPro" id="IPR047817">
    <property type="entry name" value="ABC2_TM_bact-type"/>
</dbReference>
<feature type="transmembrane region" description="Helical" evidence="8">
    <location>
        <begin position="319"/>
        <end position="336"/>
    </location>
</feature>
<keyword evidence="5 8" id="KW-0812">Transmembrane</keyword>
<gene>
    <name evidence="10" type="ORF">CLG94_07435</name>
</gene>
<organism evidence="10 11">
    <name type="scientific">Candidatus Methylomirabilis limnetica</name>
    <dbReference type="NCBI Taxonomy" id="2033718"/>
    <lineage>
        <taxon>Bacteria</taxon>
        <taxon>Candidatus Methylomirabilota</taxon>
        <taxon>Candidatus Methylomirabilia</taxon>
        <taxon>Candidatus Methylomirabilales</taxon>
        <taxon>Candidatus Methylomirabilaceae</taxon>
        <taxon>Candidatus Methylomirabilis</taxon>
    </lineage>
</organism>
<keyword evidence="6 8" id="KW-1133">Transmembrane helix</keyword>
<keyword evidence="3 8" id="KW-0813">Transport</keyword>
<dbReference type="GO" id="GO:0140359">
    <property type="term" value="F:ABC-type transporter activity"/>
    <property type="evidence" value="ECO:0007669"/>
    <property type="project" value="InterPro"/>
</dbReference>
<dbReference type="Proteomes" id="UP000241436">
    <property type="component" value="Unassembled WGS sequence"/>
</dbReference>
<dbReference type="PANTHER" id="PTHR30294">
    <property type="entry name" value="MEMBRANE COMPONENT OF ABC TRANSPORTER YHHJ-RELATED"/>
    <property type="match status" value="1"/>
</dbReference>
<feature type="domain" description="ABC transmembrane type-2" evidence="9">
    <location>
        <begin position="145"/>
        <end position="374"/>
    </location>
</feature>
<proteinExistence type="inferred from homology"/>
<evidence type="ECO:0000256" key="6">
    <source>
        <dbReference type="ARBA" id="ARBA00022989"/>
    </source>
</evidence>
<feature type="transmembrane region" description="Helical" evidence="8">
    <location>
        <begin position="259"/>
        <end position="283"/>
    </location>
</feature>
<comment type="subcellular location">
    <subcellularLocation>
        <location evidence="1 8">Cell membrane</location>
        <topology evidence="1 8">Multi-pass membrane protein</topology>
    </subcellularLocation>
</comment>
<feature type="transmembrane region" description="Helical" evidence="8">
    <location>
        <begin position="21"/>
        <end position="41"/>
    </location>
</feature>
<dbReference type="AlphaFoldDB" id="A0A2T4TWV8"/>
<name>A0A2T4TWV8_9BACT</name>
<feature type="transmembrane region" description="Helical" evidence="8">
    <location>
        <begin position="177"/>
        <end position="205"/>
    </location>
</feature>
<sequence>MRSRLLGMIRKEFIQMWRDRFTLAMMLFMPMMILGIIGWAVNTDVKHMPTAVFDQSRTPESRELLHAFTNSQYFNLDYHVDSYEQIARLIDSSRAKVGIIFPPDYARLLKQQRVTQVQVIVDASDPLVATSAINAANAIGQVGSMRIVSETLQRSAGRATSTAPLDVRVRAWYNPDLVSAIFIIPGLLGFILMQTTITITAMVVVRERERGTLEALIVSPLRRWELMIGKIVPNVLVAYAQMTFALVFGVWIFDIPIRGSLFLLYFLSLFFIMGTLGLGILLSTIARTQAQAMQMSYFIFIPSVYLSGVLFPVEAMPPLAKTVAYIIPLTYYVEIIRGIILKGIGISYLWTHLLVLTAIGVILITTSILRFHKKLG</sequence>
<evidence type="ECO:0000256" key="5">
    <source>
        <dbReference type="ARBA" id="ARBA00022692"/>
    </source>
</evidence>
<evidence type="ECO:0000256" key="7">
    <source>
        <dbReference type="ARBA" id="ARBA00023136"/>
    </source>
</evidence>
<feature type="transmembrane region" description="Helical" evidence="8">
    <location>
        <begin position="231"/>
        <end position="253"/>
    </location>
</feature>
<evidence type="ECO:0000256" key="1">
    <source>
        <dbReference type="ARBA" id="ARBA00004651"/>
    </source>
</evidence>
<evidence type="ECO:0000256" key="8">
    <source>
        <dbReference type="RuleBase" id="RU361157"/>
    </source>
</evidence>
<dbReference type="Gene3D" id="3.40.1710.10">
    <property type="entry name" value="abc type-2 transporter like domain"/>
    <property type="match status" value="1"/>
</dbReference>
<dbReference type="InterPro" id="IPR051449">
    <property type="entry name" value="ABC-2_transporter_component"/>
</dbReference>
<evidence type="ECO:0000256" key="4">
    <source>
        <dbReference type="ARBA" id="ARBA00022475"/>
    </source>
</evidence>
<dbReference type="PRINTS" id="PR00164">
    <property type="entry name" value="ABC2TRNSPORT"/>
</dbReference>
<reference evidence="11" key="2">
    <citation type="journal article" date="2018" name="Environ. Microbiol.">
        <title>Bloom of a denitrifying methanotroph, 'Candidatus Methylomirabilis limnetica', in a deep stratified lake.</title>
        <authorList>
            <person name="Graf J.S."/>
            <person name="Mayr M.J."/>
            <person name="Marchant H.K."/>
            <person name="Tienken D."/>
            <person name="Hach P.F."/>
            <person name="Brand A."/>
            <person name="Schubert C.J."/>
            <person name="Kuypers M.M."/>
            <person name="Milucka J."/>
        </authorList>
    </citation>
    <scope>NUCLEOTIDE SEQUENCE [LARGE SCALE GENOMIC DNA]</scope>
    <source>
        <strain evidence="11">Zug</strain>
    </source>
</reference>
<feature type="transmembrane region" description="Helical" evidence="8">
    <location>
        <begin position="295"/>
        <end position="313"/>
    </location>
</feature>
<accession>A0A2T4TWV8</accession>
<dbReference type="RefSeq" id="WP_107562252.1">
    <property type="nucleotide sequence ID" value="NZ_NVQC01000022.1"/>
</dbReference>
<keyword evidence="11" id="KW-1185">Reference proteome</keyword>
<dbReference type="InterPro" id="IPR000412">
    <property type="entry name" value="ABC_2_transport"/>
</dbReference>
<evidence type="ECO:0000313" key="11">
    <source>
        <dbReference type="Proteomes" id="UP000241436"/>
    </source>
</evidence>
<dbReference type="InterPro" id="IPR013525">
    <property type="entry name" value="ABC2_TM"/>
</dbReference>
<dbReference type="PROSITE" id="PS51012">
    <property type="entry name" value="ABC_TM2"/>
    <property type="match status" value="1"/>
</dbReference>
<dbReference type="EMBL" id="NVQC01000022">
    <property type="protein sequence ID" value="PTL35601.1"/>
    <property type="molecule type" value="Genomic_DNA"/>
</dbReference>
<evidence type="ECO:0000256" key="2">
    <source>
        <dbReference type="ARBA" id="ARBA00007783"/>
    </source>
</evidence>
<feature type="transmembrane region" description="Helical" evidence="8">
    <location>
        <begin position="348"/>
        <end position="369"/>
    </location>
</feature>
<dbReference type="GO" id="GO:0043190">
    <property type="term" value="C:ATP-binding cassette (ABC) transporter complex"/>
    <property type="evidence" value="ECO:0007669"/>
    <property type="project" value="InterPro"/>
</dbReference>